<accession>A0A075GBU6</accession>
<keyword evidence="2" id="KW-1133">Transmembrane helix</keyword>
<feature type="region of interest" description="Disordered" evidence="1">
    <location>
        <begin position="1"/>
        <end position="20"/>
    </location>
</feature>
<organism evidence="3">
    <name type="scientific">uncultured marine group II/III euryarchaeote KM3_141_C12</name>
    <dbReference type="NCBI Taxonomy" id="1457877"/>
    <lineage>
        <taxon>Archaea</taxon>
        <taxon>Methanobacteriati</taxon>
        <taxon>Methanobacteriota</taxon>
        <taxon>environmental samples</taxon>
    </lineage>
</organism>
<feature type="transmembrane region" description="Helical" evidence="2">
    <location>
        <begin position="237"/>
        <end position="261"/>
    </location>
</feature>
<keyword evidence="2" id="KW-0472">Membrane</keyword>
<reference evidence="3" key="1">
    <citation type="journal article" date="2014" name="Genome Biol. Evol.">
        <title>Pangenome evidence for extensive interdomain horizontal transfer affecting lineage core and shell genes in uncultured planktonic thaumarchaeota and euryarchaeota.</title>
        <authorList>
            <person name="Deschamps P."/>
            <person name="Zivanovic Y."/>
            <person name="Moreira D."/>
            <person name="Rodriguez-Valera F."/>
            <person name="Lopez-Garcia P."/>
        </authorList>
    </citation>
    <scope>NUCLEOTIDE SEQUENCE</scope>
</reference>
<dbReference type="EMBL" id="KF900612">
    <property type="protein sequence ID" value="AIF01119.1"/>
    <property type="molecule type" value="Genomic_DNA"/>
</dbReference>
<protein>
    <submittedName>
        <fullName evidence="3">Uncharacterized protein</fullName>
    </submittedName>
</protein>
<name>A0A075GBU6_9EURY</name>
<keyword evidence="2" id="KW-0812">Transmembrane</keyword>
<evidence type="ECO:0000256" key="1">
    <source>
        <dbReference type="SAM" id="MobiDB-lite"/>
    </source>
</evidence>
<evidence type="ECO:0000256" key="2">
    <source>
        <dbReference type="SAM" id="Phobius"/>
    </source>
</evidence>
<dbReference type="AlphaFoldDB" id="A0A075GBU6"/>
<proteinExistence type="predicted"/>
<evidence type="ECO:0000313" key="3">
    <source>
        <dbReference type="EMBL" id="AIF01119.1"/>
    </source>
</evidence>
<sequence>MATPSIEISGSARDGMRKSMSRNPNMLRTMIGTGLVLVLVLAFAVYSNTVDSEYYGYTTTNEPVDLQLNEEIEGEASWQTTSTGALTWINVTISGAPAGSTLRVEASSVGWYHSPLLGAPDAENFNCGEWSEVTETCVLSHTHEVGVTDGGSTLRGIVSMELPLEGLGYLQSDNLDTAQESAQTLIANNNEAIVWTITVFDDDGIAESHSINVSAVVVSHEIVSVAEFKLDPVQESVYSFATLVGCFSLLLALPLMVYYSAMYKAKRDERIRSEAPEP</sequence>